<comment type="catalytic activity">
    <reaction evidence="9 11">
        <text>L-aspartyl-tRNA(Asn) + L-glutamine + ATP + H2O = L-asparaginyl-tRNA(Asn) + L-glutamate + ADP + phosphate + 2 H(+)</text>
        <dbReference type="Rhea" id="RHEA:14513"/>
        <dbReference type="Rhea" id="RHEA-COMP:9674"/>
        <dbReference type="Rhea" id="RHEA-COMP:9677"/>
        <dbReference type="ChEBI" id="CHEBI:15377"/>
        <dbReference type="ChEBI" id="CHEBI:15378"/>
        <dbReference type="ChEBI" id="CHEBI:29985"/>
        <dbReference type="ChEBI" id="CHEBI:30616"/>
        <dbReference type="ChEBI" id="CHEBI:43474"/>
        <dbReference type="ChEBI" id="CHEBI:58359"/>
        <dbReference type="ChEBI" id="CHEBI:78515"/>
        <dbReference type="ChEBI" id="CHEBI:78516"/>
        <dbReference type="ChEBI" id="CHEBI:456216"/>
    </reaction>
</comment>
<evidence type="ECO:0000259" key="12">
    <source>
        <dbReference type="SMART" id="SM00845"/>
    </source>
</evidence>
<evidence type="ECO:0000256" key="6">
    <source>
        <dbReference type="ARBA" id="ARBA00022840"/>
    </source>
</evidence>
<evidence type="ECO:0000256" key="5">
    <source>
        <dbReference type="ARBA" id="ARBA00022741"/>
    </source>
</evidence>
<dbReference type="Proteomes" id="UP000095552">
    <property type="component" value="Unassembled WGS sequence"/>
</dbReference>
<proteinExistence type="inferred from homology"/>
<dbReference type="Pfam" id="PF02934">
    <property type="entry name" value="GatB_N"/>
    <property type="match status" value="1"/>
</dbReference>
<protein>
    <recommendedName>
        <fullName evidence="3 11">Aspartyl/glutamyl-tRNA(Asn/Gln) amidotransferase subunit B</fullName>
        <shortName evidence="11">Asp/Glu-ADT subunit B</shortName>
        <ecNumber evidence="11">6.3.5.-</ecNumber>
    </recommendedName>
</protein>
<keyword evidence="14" id="KW-1185">Reference proteome</keyword>
<evidence type="ECO:0000256" key="10">
    <source>
        <dbReference type="ARBA" id="ARBA00047913"/>
    </source>
</evidence>
<dbReference type="NCBIfam" id="NF004012">
    <property type="entry name" value="PRK05477.1-2"/>
    <property type="match status" value="1"/>
</dbReference>
<dbReference type="NCBIfam" id="NF004014">
    <property type="entry name" value="PRK05477.1-4"/>
    <property type="match status" value="1"/>
</dbReference>
<dbReference type="EMBL" id="MDGQ01000005">
    <property type="protein sequence ID" value="OEK05611.1"/>
    <property type="molecule type" value="Genomic_DNA"/>
</dbReference>
<keyword evidence="5 11" id="KW-0547">Nucleotide-binding</keyword>
<dbReference type="EC" id="6.3.5.-" evidence="11"/>
<evidence type="ECO:0000313" key="13">
    <source>
        <dbReference type="EMBL" id="OEK05611.1"/>
    </source>
</evidence>
<evidence type="ECO:0000256" key="1">
    <source>
        <dbReference type="ARBA" id="ARBA00005306"/>
    </source>
</evidence>
<dbReference type="PROSITE" id="PS01234">
    <property type="entry name" value="GATB"/>
    <property type="match status" value="1"/>
</dbReference>
<dbReference type="PANTHER" id="PTHR11659:SF4">
    <property type="entry name" value="ASPARTYL_GLUTAMYL-TRNA(GLN) AMIDOTRANSFERASE SUBUNIT B_E CATALYTIC DOMAIN-CONTAINING PROTEIN"/>
    <property type="match status" value="1"/>
</dbReference>
<dbReference type="SUPFAM" id="SSF89095">
    <property type="entry name" value="GatB/YqeY motif"/>
    <property type="match status" value="1"/>
</dbReference>
<dbReference type="InterPro" id="IPR014746">
    <property type="entry name" value="Gln_synth/guanido_kin_cat_dom"/>
</dbReference>
<evidence type="ECO:0000313" key="14">
    <source>
        <dbReference type="Proteomes" id="UP000095552"/>
    </source>
</evidence>
<dbReference type="AlphaFoldDB" id="A0A1E5T2N8"/>
<dbReference type="SUPFAM" id="SSF55931">
    <property type="entry name" value="Glutamine synthetase/guanido kinase"/>
    <property type="match status" value="1"/>
</dbReference>
<dbReference type="InterPro" id="IPR017958">
    <property type="entry name" value="Gln-tRNA_amidoTrfase_suB_CS"/>
</dbReference>
<evidence type="ECO:0000256" key="9">
    <source>
        <dbReference type="ARBA" id="ARBA00047380"/>
    </source>
</evidence>
<dbReference type="GO" id="GO:0006412">
    <property type="term" value="P:translation"/>
    <property type="evidence" value="ECO:0007669"/>
    <property type="project" value="UniProtKB-UniRule"/>
</dbReference>
<keyword evidence="6 11" id="KW-0067">ATP-binding</keyword>
<dbReference type="InterPro" id="IPR023168">
    <property type="entry name" value="GatB_Yqey_C_2"/>
</dbReference>
<dbReference type="Gene3D" id="1.10.10.410">
    <property type="match status" value="1"/>
</dbReference>
<dbReference type="OrthoDB" id="9804078at2"/>
<evidence type="ECO:0000256" key="2">
    <source>
        <dbReference type="ARBA" id="ARBA00011123"/>
    </source>
</evidence>
<dbReference type="SMART" id="SM00845">
    <property type="entry name" value="GatB_Yqey"/>
    <property type="match status" value="1"/>
</dbReference>
<dbReference type="InterPro" id="IPR017959">
    <property type="entry name" value="Asn/Gln-tRNA_amidoTrfase_suB/E"/>
</dbReference>
<evidence type="ECO:0000256" key="4">
    <source>
        <dbReference type="ARBA" id="ARBA00022598"/>
    </source>
</evidence>
<evidence type="ECO:0000256" key="3">
    <source>
        <dbReference type="ARBA" id="ARBA00016923"/>
    </source>
</evidence>
<dbReference type="GO" id="GO:0050566">
    <property type="term" value="F:asparaginyl-tRNA synthase (glutamine-hydrolyzing) activity"/>
    <property type="evidence" value="ECO:0007669"/>
    <property type="project" value="RHEA"/>
</dbReference>
<evidence type="ECO:0000256" key="7">
    <source>
        <dbReference type="ARBA" id="ARBA00022917"/>
    </source>
</evidence>
<dbReference type="InterPro" id="IPR003789">
    <property type="entry name" value="Asn/Gln_tRNA_amidoTrase-B-like"/>
</dbReference>
<dbReference type="HAMAP" id="MF_00121">
    <property type="entry name" value="GatB"/>
    <property type="match status" value="1"/>
</dbReference>
<accession>A0A1E5T2N8</accession>
<comment type="caution">
    <text evidence="13">The sequence shown here is derived from an EMBL/GenBank/DDBJ whole genome shotgun (WGS) entry which is preliminary data.</text>
</comment>
<name>A0A1E5T2N8_9BACT</name>
<organism evidence="13 14">
    <name type="scientific">Roseivirga misakiensis</name>
    <dbReference type="NCBI Taxonomy" id="1563681"/>
    <lineage>
        <taxon>Bacteria</taxon>
        <taxon>Pseudomonadati</taxon>
        <taxon>Bacteroidota</taxon>
        <taxon>Cytophagia</taxon>
        <taxon>Cytophagales</taxon>
        <taxon>Roseivirgaceae</taxon>
        <taxon>Roseivirga</taxon>
    </lineage>
</organism>
<comment type="function">
    <text evidence="8 11">Allows the formation of correctly charged Asn-tRNA(Asn) or Gln-tRNA(Gln) through the transamidation of misacylated Asp-tRNA(Asn) or Glu-tRNA(Gln) in organisms which lack either or both of asparaginyl-tRNA or glutaminyl-tRNA synthetases. The reaction takes place in the presence of glutamine and ATP through an activated phospho-Asp-tRNA(Asn) or phospho-Glu-tRNA(Gln).</text>
</comment>
<dbReference type="NCBIfam" id="TIGR00133">
    <property type="entry name" value="gatB"/>
    <property type="match status" value="1"/>
</dbReference>
<dbReference type="STRING" id="1563681.BFP71_15490"/>
<evidence type="ECO:0000256" key="11">
    <source>
        <dbReference type="HAMAP-Rule" id="MF_00121"/>
    </source>
</evidence>
<comment type="catalytic activity">
    <reaction evidence="10 11">
        <text>L-glutamyl-tRNA(Gln) + L-glutamine + ATP + H2O = L-glutaminyl-tRNA(Gln) + L-glutamate + ADP + phosphate + H(+)</text>
        <dbReference type="Rhea" id="RHEA:17521"/>
        <dbReference type="Rhea" id="RHEA-COMP:9681"/>
        <dbReference type="Rhea" id="RHEA-COMP:9684"/>
        <dbReference type="ChEBI" id="CHEBI:15377"/>
        <dbReference type="ChEBI" id="CHEBI:15378"/>
        <dbReference type="ChEBI" id="CHEBI:29985"/>
        <dbReference type="ChEBI" id="CHEBI:30616"/>
        <dbReference type="ChEBI" id="CHEBI:43474"/>
        <dbReference type="ChEBI" id="CHEBI:58359"/>
        <dbReference type="ChEBI" id="CHEBI:78520"/>
        <dbReference type="ChEBI" id="CHEBI:78521"/>
        <dbReference type="ChEBI" id="CHEBI:456216"/>
    </reaction>
</comment>
<dbReference type="InterPro" id="IPR018027">
    <property type="entry name" value="Asn/Gln_amidotransferase"/>
</dbReference>
<dbReference type="InterPro" id="IPR006075">
    <property type="entry name" value="Asn/Gln-tRNA_Trfase_suB/E_cat"/>
</dbReference>
<gene>
    <name evidence="11" type="primary">gatB</name>
    <name evidence="13" type="ORF">BFP71_15490</name>
</gene>
<dbReference type="PANTHER" id="PTHR11659">
    <property type="entry name" value="GLUTAMYL-TRNA GLN AMIDOTRANSFERASE SUBUNIT B MITOCHONDRIAL AND PROKARYOTIC PET112-RELATED"/>
    <property type="match status" value="1"/>
</dbReference>
<reference evidence="13 14" key="1">
    <citation type="submission" date="2016-08" db="EMBL/GenBank/DDBJ databases">
        <title>Draft genome of Fabibacter sp. strain SK-8.</title>
        <authorList>
            <person name="Wong S.-K."/>
            <person name="Hamasaki K."/>
            <person name="Yoshizawa S."/>
        </authorList>
    </citation>
    <scope>NUCLEOTIDE SEQUENCE [LARGE SCALE GENOMIC DNA]</scope>
    <source>
        <strain evidence="13 14">SK-8</strain>
    </source>
</reference>
<dbReference type="Pfam" id="PF02637">
    <property type="entry name" value="GatB_Yqey"/>
    <property type="match status" value="1"/>
</dbReference>
<feature type="domain" description="Asn/Gln amidotransferase" evidence="12">
    <location>
        <begin position="333"/>
        <end position="481"/>
    </location>
</feature>
<dbReference type="FunFam" id="1.10.10.410:FF:000001">
    <property type="entry name" value="Aspartyl/glutamyl-tRNA(Asn/Gln) amidotransferase subunit B"/>
    <property type="match status" value="1"/>
</dbReference>
<keyword evidence="4 11" id="KW-0436">Ligase</keyword>
<comment type="subunit">
    <text evidence="2 11">Heterotrimer of A, B and C subunits.</text>
</comment>
<sequence>MTKLTQAGFKAVVGLEVHVQLNTESKIFSSDPNSADALPNEHISAISLGHPGTLPVLNREVVKKAVLMGLACHCEITQINHFARKSYFYPDLPKGYQTTQDKTPICQGGFVEIIGKDLSQTQVALDHIHMEEDAGKSVHDEGDATLIDLNRAGSPLIEIVTKPVIQGPEEAAAFLQEIRRIVRYLGISEANMEKGEFRCDANISIMPETASKLGSKVEIKNMNSFNHVRRAISFELERQLGLLKKGKEIIVETRTFDPGTGTTASMRMKETLNDYRYFPCPDLAPLVIESAFVESLKGEMASTPAEVRKEFEEVYQLTDYDTALLTEEKETAIYFKALCEKVGKPKSAANWVNGTIKSLMNDRNVGISDLGISSDRLGELINLTESKKISQKVAVHHVLPKMLESELSAFDIAKEDDLLVVEDDSFVDDMIDEVLHLLPKEVEAYKAGKKKLFGLFMGEVMKKSRGKANPSVLKEKLNKKLNQ</sequence>
<dbReference type="GO" id="GO:0050567">
    <property type="term" value="F:glutaminyl-tRNA synthase (glutamine-hydrolyzing) activity"/>
    <property type="evidence" value="ECO:0007669"/>
    <property type="project" value="UniProtKB-UniRule"/>
</dbReference>
<dbReference type="InterPro" id="IPR004413">
    <property type="entry name" value="GatB"/>
</dbReference>
<comment type="similarity">
    <text evidence="1 11">Belongs to the GatB/GatE family. GatB subfamily.</text>
</comment>
<evidence type="ECO:0000256" key="8">
    <source>
        <dbReference type="ARBA" id="ARBA00024799"/>
    </source>
</evidence>
<dbReference type="GO" id="GO:0005524">
    <property type="term" value="F:ATP binding"/>
    <property type="evidence" value="ECO:0007669"/>
    <property type="project" value="UniProtKB-KW"/>
</dbReference>
<keyword evidence="7 11" id="KW-0648">Protein biosynthesis</keyword>